<reference evidence="3 4" key="1">
    <citation type="submission" date="2022-03" db="EMBL/GenBank/DDBJ databases">
        <title>Isotopic signatures of nitrous oxide derived from detoxification processes.</title>
        <authorList>
            <person name="Behrendt U."/>
            <person name="Buchen C."/>
            <person name="Well R."/>
            <person name="Ulrich A."/>
            <person name="Rohe L."/>
            <person name="Kolb S."/>
            <person name="Schloter M."/>
            <person name="Horn M.A."/>
            <person name="Augustin J."/>
        </authorList>
    </citation>
    <scope>NUCLEOTIDE SEQUENCE [LARGE SCALE GENOMIC DNA]</scope>
    <source>
        <strain evidence="3 4">S4-C24</strain>
    </source>
</reference>
<feature type="region of interest" description="Disordered" evidence="1">
    <location>
        <begin position="1"/>
        <end position="21"/>
    </location>
</feature>
<sequence length="327" mass="33983">MKNHPGINAHSQERTRRPAARRSVLAAGTAALALVLAACGGGSNPLQEGTPASEGSAGGSLVIGSSGGTESQIIAELYAGALTAAGYDVTTKPGIGSREVYVKAVEEGSVDVIPDYSGNLLLFLDTSATAASAKDVMAALPAAMPEGLGVLEPAAAESKDAMVVTKATAEKHKLTSIEDMAPVCGDLVIGANPEFAEREYGLPGLKKHYNCVPKSFEPINDYGGPTTLNALITDKIQVADIYTTTPSIEDNDLVVLEDPKNNFIAQQVLPLVRTESVDDKASKVLNEVSAALTTEDLIDLNRQVSGDEKRNPADAAADWLAKKGLAD</sequence>
<gene>
    <name evidence="3" type="ORF">MNQ99_06005</name>
</gene>
<evidence type="ECO:0000259" key="2">
    <source>
        <dbReference type="Pfam" id="PF04069"/>
    </source>
</evidence>
<protein>
    <submittedName>
        <fullName evidence="3">ABC transporter substrate-binding protein</fullName>
    </submittedName>
</protein>
<evidence type="ECO:0000313" key="3">
    <source>
        <dbReference type="EMBL" id="UNK46905.1"/>
    </source>
</evidence>
<dbReference type="CDD" id="cd13606">
    <property type="entry name" value="PBP2_ProX_like"/>
    <property type="match status" value="1"/>
</dbReference>
<feature type="domain" description="ABC-type glycine betaine transport system substrate-binding" evidence="2">
    <location>
        <begin position="60"/>
        <end position="322"/>
    </location>
</feature>
<accession>A0ABY3W982</accession>
<dbReference type="Gene3D" id="3.40.190.120">
    <property type="entry name" value="Osmoprotection protein (prox), domain 2"/>
    <property type="match status" value="1"/>
</dbReference>
<dbReference type="Proteomes" id="UP000829069">
    <property type="component" value="Chromosome"/>
</dbReference>
<dbReference type="Gene3D" id="3.40.190.10">
    <property type="entry name" value="Periplasmic binding protein-like II"/>
    <property type="match status" value="1"/>
</dbReference>
<dbReference type="SUPFAM" id="SSF53850">
    <property type="entry name" value="Periplasmic binding protein-like II"/>
    <property type="match status" value="1"/>
</dbReference>
<keyword evidence="4" id="KW-1185">Reference proteome</keyword>
<evidence type="ECO:0000256" key="1">
    <source>
        <dbReference type="SAM" id="MobiDB-lite"/>
    </source>
</evidence>
<proteinExistence type="predicted"/>
<dbReference type="EMBL" id="CP093326">
    <property type="protein sequence ID" value="UNK46905.1"/>
    <property type="molecule type" value="Genomic_DNA"/>
</dbReference>
<name>A0ABY3W982_9MICC</name>
<dbReference type="InterPro" id="IPR007210">
    <property type="entry name" value="ABC_Gly_betaine_transp_sub-bd"/>
</dbReference>
<evidence type="ECO:0000313" key="4">
    <source>
        <dbReference type="Proteomes" id="UP000829069"/>
    </source>
</evidence>
<organism evidence="3 4">
    <name type="scientific">Arthrobacter sulfonylureivorans</name>
    <dbReference type="NCBI Taxonomy" id="2486855"/>
    <lineage>
        <taxon>Bacteria</taxon>
        <taxon>Bacillati</taxon>
        <taxon>Actinomycetota</taxon>
        <taxon>Actinomycetes</taxon>
        <taxon>Micrococcales</taxon>
        <taxon>Micrococcaceae</taxon>
        <taxon>Arthrobacter</taxon>
    </lineage>
</organism>
<dbReference type="RefSeq" id="WP_241914783.1">
    <property type="nucleotide sequence ID" value="NZ_CP093326.1"/>
</dbReference>
<dbReference type="Pfam" id="PF04069">
    <property type="entry name" value="OpuAC"/>
    <property type="match status" value="1"/>
</dbReference>